<dbReference type="InterPro" id="IPR033133">
    <property type="entry name" value="PUM-HD"/>
</dbReference>
<dbReference type="PANTHER" id="PTHR12537:SF12">
    <property type="entry name" value="MATERNAL PROTEIN PUMILIO"/>
    <property type="match status" value="1"/>
</dbReference>
<feature type="repeat" description="Pumilio" evidence="2">
    <location>
        <begin position="419"/>
        <end position="454"/>
    </location>
</feature>
<dbReference type="GO" id="GO:0003730">
    <property type="term" value="F:mRNA 3'-UTR binding"/>
    <property type="evidence" value="ECO:0007669"/>
    <property type="project" value="TreeGrafter"/>
</dbReference>
<sequence>MSNQHYDHSSDLAARMGGMGISGGEDNYPSPQQPSSHGQSPVNNTHGYANIQTPTSRIPSSQPYSPYGDQQGYPYYPGTTTAGGLGVGVGLDATYAATAGLAGNPTATYGFVPPTPDLMNLPTPQMSSAGYDGSFPTPTEVYGNQQDHRQSLGAAQQNPHSTSPLIPRATRQNARPPPVQSAYSTLQQHANAAAVAAGYYGFQDPRSYWIGQTPNMYMQQGNARKKDYQNNSYNNSRNQSSYSLRTDRHNVNNSHFGYNDGVTPTRGAFTATSGSSPYSLGSHNSNNAYQLSQGHGYSGLTGYAPHGYQGAAGYVLRSKRFDDSGVVRSALLEDFRLNKVRKWELKDIFGHIAEFSGDQHGSRFIQQKLETATIEDRQKLFDEIMPNAYQLMTDVFGNYVTQKLFEHGDQKQKAALAKKMEGHVLALSMQMYGCRVVQKALEHVLVDQRKTLVSELEGHVLECVRSSNANHVIQKLIILGPPQTVPDAFIGHIEELAKHPYGCRVIQKMFENLEDEMKRTLLDEMHEHTLDLMEDQFGNYVVQSVITEGAPADRDKVIEIIKGRVVSLARHKFASNVVEKAILSANDDDRKLLIDELVAVKEDGSNQVGMLLRDAFGNFPLQTALVAASAEQRQELLDLINPIIPQIRNTPVGKRLENRINQFDLDDTSTANTSDTETTPGGLTMSRSTSEETGPQSPPEIKHGLRAKSTTPKIGNGNGNRLGGKKEAKTLEDLLG</sequence>
<dbReference type="PANTHER" id="PTHR12537">
    <property type="entry name" value="RNA BINDING PROTEIN PUMILIO-RELATED"/>
    <property type="match status" value="1"/>
</dbReference>
<dbReference type="Pfam" id="PF00806">
    <property type="entry name" value="PUF"/>
    <property type="match status" value="7"/>
</dbReference>
<dbReference type="RefSeq" id="XP_019042479.1">
    <property type="nucleotide sequence ID" value="XM_019195656.1"/>
</dbReference>
<dbReference type="Gene3D" id="1.25.10.10">
    <property type="entry name" value="Leucine-rich Repeat Variant"/>
    <property type="match status" value="1"/>
</dbReference>
<reference evidence="5" key="1">
    <citation type="submission" date="2013-07" db="EMBL/GenBank/DDBJ databases">
        <title>The Genome Sequence of Cryptococcus bestiolae CBS10118.</title>
        <authorList>
            <consortium name="The Broad Institute Genome Sequencing Platform"/>
            <person name="Cuomo C."/>
            <person name="Litvintseva A."/>
            <person name="Chen Y."/>
            <person name="Heitman J."/>
            <person name="Sun S."/>
            <person name="Springer D."/>
            <person name="Dromer F."/>
            <person name="Young S.K."/>
            <person name="Zeng Q."/>
            <person name="Gargeya S."/>
            <person name="Fitzgerald M."/>
            <person name="Abouelleil A."/>
            <person name="Alvarado L."/>
            <person name="Berlin A.M."/>
            <person name="Chapman S.B."/>
            <person name="Dewar J."/>
            <person name="Goldberg J."/>
            <person name="Griggs A."/>
            <person name="Gujja S."/>
            <person name="Hansen M."/>
            <person name="Howarth C."/>
            <person name="Imamovic A."/>
            <person name="Larimer J."/>
            <person name="McCowan C."/>
            <person name="Murphy C."/>
            <person name="Pearson M."/>
            <person name="Priest M."/>
            <person name="Roberts A."/>
            <person name="Saif S."/>
            <person name="Shea T."/>
            <person name="Sykes S."/>
            <person name="Wortman J."/>
            <person name="Nusbaum C."/>
            <person name="Birren B."/>
        </authorList>
    </citation>
    <scope>NUCLEOTIDE SEQUENCE [LARGE SCALE GENOMIC DNA]</scope>
    <source>
        <strain evidence="5">CBS 10118</strain>
    </source>
</reference>
<feature type="compositionally biased region" description="Low complexity" evidence="3">
    <location>
        <begin position="29"/>
        <end position="41"/>
    </location>
</feature>
<protein>
    <recommendedName>
        <fullName evidence="4">PUM-HD domain-containing protein</fullName>
    </recommendedName>
</protein>
<feature type="compositionally biased region" description="Low complexity" evidence="3">
    <location>
        <begin position="62"/>
        <end position="72"/>
    </location>
</feature>
<dbReference type="GeneID" id="30213486"/>
<evidence type="ECO:0000256" key="1">
    <source>
        <dbReference type="ARBA" id="ARBA00022737"/>
    </source>
</evidence>
<dbReference type="KEGG" id="kbi:30213486"/>
<dbReference type="SUPFAM" id="SSF48371">
    <property type="entry name" value="ARM repeat"/>
    <property type="match status" value="1"/>
</dbReference>
<feature type="compositionally biased region" description="Basic and acidic residues" evidence="3">
    <location>
        <begin position="724"/>
        <end position="736"/>
    </location>
</feature>
<dbReference type="GO" id="GO:0005737">
    <property type="term" value="C:cytoplasm"/>
    <property type="evidence" value="ECO:0007669"/>
    <property type="project" value="TreeGrafter"/>
</dbReference>
<evidence type="ECO:0000313" key="5">
    <source>
        <dbReference type="EMBL" id="OCF21409.1"/>
    </source>
</evidence>
<accession>A0A1B9FRL2</accession>
<dbReference type="PROSITE" id="PS50302">
    <property type="entry name" value="PUM"/>
    <property type="match status" value="6"/>
</dbReference>
<dbReference type="Proteomes" id="UP000092730">
    <property type="component" value="Chromosome 3"/>
</dbReference>
<dbReference type="VEuPathDB" id="FungiDB:I302_09087"/>
<evidence type="ECO:0000313" key="7">
    <source>
        <dbReference type="Proteomes" id="UP000092730"/>
    </source>
</evidence>
<dbReference type="InterPro" id="IPR011989">
    <property type="entry name" value="ARM-like"/>
</dbReference>
<proteinExistence type="predicted"/>
<feature type="compositionally biased region" description="Polar residues" evidence="3">
    <location>
        <begin position="153"/>
        <end position="164"/>
    </location>
</feature>
<dbReference type="InterPro" id="IPR016024">
    <property type="entry name" value="ARM-type_fold"/>
</dbReference>
<reference evidence="5" key="3">
    <citation type="submission" date="2016-07" db="EMBL/GenBank/DDBJ databases">
        <title>Evolution of pathogenesis and genome organization in the Tremellales.</title>
        <authorList>
            <person name="Cuomo C."/>
            <person name="Litvintseva A."/>
            <person name="Heitman J."/>
            <person name="Chen Y."/>
            <person name="Sun S."/>
            <person name="Springer D."/>
            <person name="Dromer F."/>
            <person name="Young S."/>
            <person name="Zeng Q."/>
            <person name="Chapman S."/>
            <person name="Gujja S."/>
            <person name="Saif S."/>
            <person name="Birren B."/>
        </authorList>
    </citation>
    <scope>NUCLEOTIDE SEQUENCE</scope>
    <source>
        <strain evidence="5">CBS 10118</strain>
    </source>
</reference>
<keyword evidence="1" id="KW-0677">Repeat</keyword>
<feature type="repeat" description="Pumilio" evidence="2">
    <location>
        <begin position="347"/>
        <end position="382"/>
    </location>
</feature>
<dbReference type="EMBL" id="KV700382">
    <property type="protein sequence ID" value="OCF21409.1"/>
    <property type="molecule type" value="Genomic_DNA"/>
</dbReference>
<keyword evidence="7" id="KW-1185">Reference proteome</keyword>
<feature type="region of interest" description="Disordered" evidence="3">
    <location>
        <begin position="665"/>
        <end position="736"/>
    </location>
</feature>
<dbReference type="InterPro" id="IPR001313">
    <property type="entry name" value="Pumilio_RNA-bd_rpt"/>
</dbReference>
<evidence type="ECO:0000259" key="4">
    <source>
        <dbReference type="PROSITE" id="PS50303"/>
    </source>
</evidence>
<dbReference type="EMBL" id="CP144543">
    <property type="protein sequence ID" value="WVW82832.1"/>
    <property type="molecule type" value="Genomic_DNA"/>
</dbReference>
<evidence type="ECO:0000256" key="2">
    <source>
        <dbReference type="PROSITE-ProRule" id="PRU00317"/>
    </source>
</evidence>
<reference evidence="6" key="4">
    <citation type="submission" date="2024-02" db="EMBL/GenBank/DDBJ databases">
        <title>Comparative genomics of Cryptococcus and Kwoniella reveals pathogenesis evolution and contrasting modes of karyotype evolution via chromosome fusion or intercentromeric recombination.</title>
        <authorList>
            <person name="Coelho M.A."/>
            <person name="David-Palma M."/>
            <person name="Shea T."/>
            <person name="Bowers K."/>
            <person name="McGinley-Smith S."/>
            <person name="Mohammad A.W."/>
            <person name="Gnirke A."/>
            <person name="Yurkov A.M."/>
            <person name="Nowrousian M."/>
            <person name="Sun S."/>
            <person name="Cuomo C.A."/>
            <person name="Heitman J."/>
        </authorList>
    </citation>
    <scope>NUCLEOTIDE SEQUENCE</scope>
    <source>
        <strain evidence="6">CBS 10118</strain>
    </source>
</reference>
<feature type="domain" description="PUM-HD" evidence="4">
    <location>
        <begin position="327"/>
        <end position="664"/>
    </location>
</feature>
<feature type="compositionally biased region" description="Low complexity" evidence="3">
    <location>
        <begin position="668"/>
        <end position="679"/>
    </location>
</feature>
<dbReference type="STRING" id="1296100.A0A1B9FRL2"/>
<dbReference type="CDD" id="cd07920">
    <property type="entry name" value="Pumilio"/>
    <property type="match status" value="1"/>
</dbReference>
<feature type="repeat" description="Pumilio" evidence="2">
    <location>
        <begin position="383"/>
        <end position="418"/>
    </location>
</feature>
<feature type="region of interest" description="Disordered" evidence="3">
    <location>
        <begin position="120"/>
        <end position="179"/>
    </location>
</feature>
<organism evidence="5">
    <name type="scientific">Kwoniella bestiolae CBS 10118</name>
    <dbReference type="NCBI Taxonomy" id="1296100"/>
    <lineage>
        <taxon>Eukaryota</taxon>
        <taxon>Fungi</taxon>
        <taxon>Dikarya</taxon>
        <taxon>Basidiomycota</taxon>
        <taxon>Agaricomycotina</taxon>
        <taxon>Tremellomycetes</taxon>
        <taxon>Tremellales</taxon>
        <taxon>Cryptococcaceae</taxon>
        <taxon>Kwoniella</taxon>
    </lineage>
</organism>
<feature type="compositionally biased region" description="Polar residues" evidence="3">
    <location>
        <begin position="42"/>
        <end position="61"/>
    </location>
</feature>
<reference evidence="6" key="2">
    <citation type="submission" date="2013-07" db="EMBL/GenBank/DDBJ databases">
        <authorList>
            <consortium name="The Broad Institute Genome Sequencing Platform"/>
            <person name="Cuomo C."/>
            <person name="Litvintseva A."/>
            <person name="Chen Y."/>
            <person name="Heitman J."/>
            <person name="Sun S."/>
            <person name="Springer D."/>
            <person name="Dromer F."/>
            <person name="Young S.K."/>
            <person name="Zeng Q."/>
            <person name="Gargeya S."/>
            <person name="Fitzgerald M."/>
            <person name="Abouelleil A."/>
            <person name="Alvarado L."/>
            <person name="Berlin A.M."/>
            <person name="Chapman S.B."/>
            <person name="Dewar J."/>
            <person name="Goldberg J."/>
            <person name="Griggs A."/>
            <person name="Gujja S."/>
            <person name="Hansen M."/>
            <person name="Howarth C."/>
            <person name="Imamovic A."/>
            <person name="Larimer J."/>
            <person name="McCowan C."/>
            <person name="Murphy C."/>
            <person name="Pearson M."/>
            <person name="Priest M."/>
            <person name="Roberts A."/>
            <person name="Saif S."/>
            <person name="Shea T."/>
            <person name="Sykes S."/>
            <person name="Wortman J."/>
            <person name="Nusbaum C."/>
            <person name="Birren B."/>
        </authorList>
    </citation>
    <scope>NUCLEOTIDE SEQUENCE</scope>
    <source>
        <strain evidence="6">CBS 10118</strain>
    </source>
</reference>
<dbReference type="OrthoDB" id="668540at2759"/>
<dbReference type="GO" id="GO:0000288">
    <property type="term" value="P:nuclear-transcribed mRNA catabolic process, deadenylation-dependent decay"/>
    <property type="evidence" value="ECO:0007669"/>
    <property type="project" value="TreeGrafter"/>
</dbReference>
<dbReference type="AlphaFoldDB" id="A0A1B9FRL2"/>
<dbReference type="InterPro" id="IPR033712">
    <property type="entry name" value="Pumilio_RNA-bd"/>
</dbReference>
<feature type="compositionally biased region" description="Polar residues" evidence="3">
    <location>
        <begin position="685"/>
        <end position="695"/>
    </location>
</feature>
<feature type="repeat" description="Pumilio" evidence="2">
    <location>
        <begin position="488"/>
        <end position="523"/>
    </location>
</feature>
<feature type="repeat" description="Pumilio" evidence="2">
    <location>
        <begin position="560"/>
        <end position="595"/>
    </location>
</feature>
<name>A0A1B9FRL2_9TREE</name>
<dbReference type="PROSITE" id="PS50303">
    <property type="entry name" value="PUM_HD"/>
    <property type="match status" value="1"/>
</dbReference>
<evidence type="ECO:0000256" key="3">
    <source>
        <dbReference type="SAM" id="MobiDB-lite"/>
    </source>
</evidence>
<gene>
    <name evidence="5" type="ORF">I302_09087</name>
    <name evidence="6" type="ORF">I302_104844</name>
</gene>
<feature type="repeat" description="Pumilio" evidence="2">
    <location>
        <begin position="524"/>
        <end position="559"/>
    </location>
</feature>
<feature type="compositionally biased region" description="Basic and acidic residues" evidence="3">
    <location>
        <begin position="1"/>
        <end position="10"/>
    </location>
</feature>
<feature type="region of interest" description="Disordered" evidence="3">
    <location>
        <begin position="1"/>
        <end position="72"/>
    </location>
</feature>
<dbReference type="SMART" id="SM00025">
    <property type="entry name" value="Pumilio"/>
    <property type="match status" value="8"/>
</dbReference>
<evidence type="ECO:0000313" key="6">
    <source>
        <dbReference type="EMBL" id="WVW82832.1"/>
    </source>
</evidence>